<reference evidence="7" key="1">
    <citation type="submission" date="2021-02" db="EMBL/GenBank/DDBJ databases">
        <authorList>
            <person name="Nowell W R."/>
        </authorList>
    </citation>
    <scope>NUCLEOTIDE SEQUENCE</scope>
</reference>
<evidence type="ECO:0000313" key="7">
    <source>
        <dbReference type="EMBL" id="CAF0996976.1"/>
    </source>
</evidence>
<evidence type="ECO:0000256" key="5">
    <source>
        <dbReference type="PROSITE-ProRule" id="PRU00302"/>
    </source>
</evidence>
<name>A0A814GIZ5_9BILA</name>
<dbReference type="InterPro" id="IPR051503">
    <property type="entry name" value="ComplSys_Reg/VirEntry_Med"/>
</dbReference>
<evidence type="ECO:0000256" key="4">
    <source>
        <dbReference type="ARBA" id="ARBA00023157"/>
    </source>
</evidence>
<evidence type="ECO:0000256" key="3">
    <source>
        <dbReference type="ARBA" id="ARBA00022729"/>
    </source>
</evidence>
<keyword evidence="2 5" id="KW-0768">Sushi</keyword>
<feature type="domain" description="Sushi" evidence="6">
    <location>
        <begin position="157"/>
        <end position="221"/>
    </location>
</feature>
<dbReference type="InterPro" id="IPR000436">
    <property type="entry name" value="Sushi_SCR_CCP_dom"/>
</dbReference>
<feature type="disulfide bond" evidence="5">
    <location>
        <begin position="563"/>
        <end position="590"/>
    </location>
</feature>
<evidence type="ECO:0000259" key="6">
    <source>
        <dbReference type="PROSITE" id="PS50923"/>
    </source>
</evidence>
<dbReference type="Pfam" id="PF00084">
    <property type="entry name" value="Sushi"/>
    <property type="match status" value="6"/>
</dbReference>
<dbReference type="EMBL" id="CAJOBC010003130">
    <property type="protein sequence ID" value="CAF3768541.1"/>
    <property type="molecule type" value="Genomic_DNA"/>
</dbReference>
<accession>A0A814GIZ5</accession>
<feature type="domain" description="Sushi" evidence="6">
    <location>
        <begin position="516"/>
        <end position="592"/>
    </location>
</feature>
<dbReference type="PANTHER" id="PTHR45785">
    <property type="entry name" value="COMPLEMENT FACTOR H-RELATED"/>
    <property type="match status" value="1"/>
</dbReference>
<dbReference type="PROSITE" id="PS50923">
    <property type="entry name" value="SUSHI"/>
    <property type="match status" value="6"/>
</dbReference>
<dbReference type="SMART" id="SM00032">
    <property type="entry name" value="CCP"/>
    <property type="match status" value="8"/>
</dbReference>
<gene>
    <name evidence="7" type="ORF">GPM918_LOCUS13551</name>
    <name evidence="8" type="ORF">SRO942_LOCUS13551</name>
</gene>
<dbReference type="EMBL" id="CAJNOQ010003130">
    <property type="protein sequence ID" value="CAF0996976.1"/>
    <property type="molecule type" value="Genomic_DNA"/>
</dbReference>
<evidence type="ECO:0000313" key="9">
    <source>
        <dbReference type="Proteomes" id="UP000663829"/>
    </source>
</evidence>
<dbReference type="SUPFAM" id="SSF57535">
    <property type="entry name" value="Complement control module/SCR domain"/>
    <property type="match status" value="7"/>
</dbReference>
<dbReference type="PANTHER" id="PTHR45785:SF2">
    <property type="entry name" value="COMPLEMENT FACTOR H-RELATED"/>
    <property type="match status" value="1"/>
</dbReference>
<comment type="subcellular location">
    <subcellularLocation>
        <location evidence="1">Virion</location>
    </subcellularLocation>
</comment>
<proteinExistence type="predicted"/>
<feature type="domain" description="Sushi" evidence="6">
    <location>
        <begin position="15"/>
        <end position="75"/>
    </location>
</feature>
<dbReference type="CDD" id="cd00033">
    <property type="entry name" value="CCP"/>
    <property type="match status" value="5"/>
</dbReference>
<evidence type="ECO:0000256" key="1">
    <source>
        <dbReference type="ARBA" id="ARBA00004328"/>
    </source>
</evidence>
<feature type="disulfide bond" evidence="5">
    <location>
        <begin position="192"/>
        <end position="219"/>
    </location>
</feature>
<feature type="domain" description="Sushi" evidence="6">
    <location>
        <begin position="222"/>
        <end position="285"/>
    </location>
</feature>
<keyword evidence="3" id="KW-0732">Signal</keyword>
<organism evidence="7 9">
    <name type="scientific">Didymodactylos carnosus</name>
    <dbReference type="NCBI Taxonomy" id="1234261"/>
    <lineage>
        <taxon>Eukaryota</taxon>
        <taxon>Metazoa</taxon>
        <taxon>Spiralia</taxon>
        <taxon>Gnathifera</taxon>
        <taxon>Rotifera</taxon>
        <taxon>Eurotatoria</taxon>
        <taxon>Bdelloidea</taxon>
        <taxon>Philodinida</taxon>
        <taxon>Philodinidae</taxon>
        <taxon>Didymodactylos</taxon>
    </lineage>
</organism>
<comment type="caution">
    <text evidence="7">The sequence shown here is derived from an EMBL/GenBank/DDBJ whole genome shotgun (WGS) entry which is preliminary data.</text>
</comment>
<sequence>MCDFDCGLSCVKRGVTCPYLTPPDHGRIIYSNVNKFGSRATFECDMGYVLEGAKIRHCQGDMWWGPSDNVPYCIKEVVCGHPPEVLNAANDAPTINCGSPGQLKNGYMTGERFDYPNMIAFFCNEGFDLIGDATTRAISMCNENGIWLPPIPRCERKSCGTSPFVNNSYMLVSSKEGSLTNVMFNESVEYSCMNGYQLYGHSRLTCDSSGNWDHYPPNCKLFSCFDPKKLFNGYIESVGEKLVNNGYLLNSTVMFRCPFNYTLRGSSTAVCTNNGWNPSIPRCENFNTCPVPELPVGARYTKFHPSIQSINDGQYLEYVCPPSKTPSRGKIACRNGSIIPRLPICFNGCKLYLLMNYTNIKFTKLSVRHHERVYYSCYDNNSVPQTNVSIICINGHLSEKPTCSQRDVFITSDPLFDQNIVGTTSTPKMMLQSPNLFSFNKTCQGGQFSHDQRCAVSCKEHPPAILNGRAVFRSTYHGSVARYRCFPGYRIENNYHKLTCHHGKWTPVQPPRCSPIFCINPGPLINGKIFVLLHDRIPALPIKSEFRSYIPNVGHGRTIQFECNQDYTLVGPTGWTCNHGRWMPAERPRCLIENHVHPNIIFTGR</sequence>
<protein>
    <recommendedName>
        <fullName evidence="6">Sushi domain-containing protein</fullName>
    </recommendedName>
</protein>
<feature type="domain" description="Sushi" evidence="6">
    <location>
        <begin position="456"/>
        <end position="515"/>
    </location>
</feature>
<evidence type="ECO:0000256" key="2">
    <source>
        <dbReference type="ARBA" id="ARBA00022659"/>
    </source>
</evidence>
<keyword evidence="4 5" id="KW-1015">Disulfide bond</keyword>
<dbReference type="AlphaFoldDB" id="A0A814GIZ5"/>
<comment type="caution">
    <text evidence="5">Lacks conserved residue(s) required for the propagation of feature annotation.</text>
</comment>
<dbReference type="InterPro" id="IPR035976">
    <property type="entry name" value="Sushi/SCR/CCP_sf"/>
</dbReference>
<keyword evidence="9" id="KW-1185">Reference proteome</keyword>
<evidence type="ECO:0000313" key="8">
    <source>
        <dbReference type="EMBL" id="CAF3768541.1"/>
    </source>
</evidence>
<dbReference type="Proteomes" id="UP000681722">
    <property type="component" value="Unassembled WGS sequence"/>
</dbReference>
<dbReference type="Proteomes" id="UP000663829">
    <property type="component" value="Unassembled WGS sequence"/>
</dbReference>
<dbReference type="OrthoDB" id="5804959at2759"/>
<dbReference type="Gene3D" id="2.10.70.10">
    <property type="entry name" value="Complement Module, domain 1"/>
    <property type="match status" value="7"/>
</dbReference>
<feature type="domain" description="Sushi" evidence="6">
    <location>
        <begin position="95"/>
        <end position="156"/>
    </location>
</feature>